<dbReference type="GO" id="GO:0003254">
    <property type="term" value="P:regulation of membrane depolarization"/>
    <property type="evidence" value="ECO:0007669"/>
    <property type="project" value="TreeGrafter"/>
</dbReference>
<dbReference type="AlphaFoldDB" id="T0RGX6"/>
<keyword evidence="3 8" id="KW-0812">Transmembrane</keyword>
<evidence type="ECO:0000256" key="2">
    <source>
        <dbReference type="ARBA" id="ARBA00022448"/>
    </source>
</evidence>
<keyword evidence="11" id="KW-1185">Reference proteome</keyword>
<keyword evidence="7" id="KW-0407">Ion channel</keyword>
<feature type="domain" description="Cyclic nucleotide-binding" evidence="9">
    <location>
        <begin position="463"/>
        <end position="546"/>
    </location>
</feature>
<keyword evidence="4 8" id="KW-1133">Transmembrane helix</keyword>
<keyword evidence="2" id="KW-0813">Transport</keyword>
<evidence type="ECO:0000256" key="1">
    <source>
        <dbReference type="ARBA" id="ARBA00004141"/>
    </source>
</evidence>
<dbReference type="PRINTS" id="PR01463">
    <property type="entry name" value="EAGCHANLFMLY"/>
</dbReference>
<dbReference type="Gene3D" id="1.10.287.70">
    <property type="match status" value="1"/>
</dbReference>
<dbReference type="InterPro" id="IPR003938">
    <property type="entry name" value="K_chnl_volt-dep_EAG/ELK/ERG"/>
</dbReference>
<feature type="transmembrane region" description="Helical" evidence="8">
    <location>
        <begin position="344"/>
        <end position="371"/>
    </location>
</feature>
<dbReference type="Gene3D" id="1.10.287.630">
    <property type="entry name" value="Helix hairpin bin"/>
    <property type="match status" value="1"/>
</dbReference>
<evidence type="ECO:0000256" key="4">
    <source>
        <dbReference type="ARBA" id="ARBA00022989"/>
    </source>
</evidence>
<protein>
    <recommendedName>
        <fullName evidence="9">Cyclic nucleotide-binding domain-containing protein</fullName>
    </recommendedName>
</protein>
<feature type="transmembrane region" description="Helical" evidence="8">
    <location>
        <begin position="311"/>
        <end position="332"/>
    </location>
</feature>
<dbReference type="InterPro" id="IPR051413">
    <property type="entry name" value="K/Na_HCN_channel"/>
</dbReference>
<reference evidence="10 11" key="1">
    <citation type="submission" date="2012-04" db="EMBL/GenBank/DDBJ databases">
        <title>The Genome Sequence of Saprolegnia declina VS20.</title>
        <authorList>
            <consortium name="The Broad Institute Genome Sequencing Platform"/>
            <person name="Russ C."/>
            <person name="Nusbaum C."/>
            <person name="Tyler B."/>
            <person name="van West P."/>
            <person name="Dieguez-Uribeondo J."/>
            <person name="de Bruijn I."/>
            <person name="Tripathy S."/>
            <person name="Jiang R."/>
            <person name="Young S.K."/>
            <person name="Zeng Q."/>
            <person name="Gargeya S."/>
            <person name="Fitzgerald M."/>
            <person name="Haas B."/>
            <person name="Abouelleil A."/>
            <person name="Alvarado L."/>
            <person name="Arachchi H.M."/>
            <person name="Berlin A."/>
            <person name="Chapman S.B."/>
            <person name="Goldberg J."/>
            <person name="Griggs A."/>
            <person name="Gujja S."/>
            <person name="Hansen M."/>
            <person name="Howarth C."/>
            <person name="Imamovic A."/>
            <person name="Larimer J."/>
            <person name="McCowen C."/>
            <person name="Montmayeur A."/>
            <person name="Murphy C."/>
            <person name="Neiman D."/>
            <person name="Pearson M."/>
            <person name="Priest M."/>
            <person name="Roberts A."/>
            <person name="Saif S."/>
            <person name="Shea T."/>
            <person name="Sisk P."/>
            <person name="Sykes S."/>
            <person name="Wortman J."/>
            <person name="Nusbaum C."/>
            <person name="Birren B."/>
        </authorList>
    </citation>
    <scope>NUCLEOTIDE SEQUENCE [LARGE SCALE GENOMIC DNA]</scope>
    <source>
        <strain evidence="10 11">VS20</strain>
    </source>
</reference>
<evidence type="ECO:0000256" key="7">
    <source>
        <dbReference type="ARBA" id="ARBA00023303"/>
    </source>
</evidence>
<dbReference type="InterPro" id="IPR000595">
    <property type="entry name" value="cNMP-bd_dom"/>
</dbReference>
<dbReference type="OMA" id="CEVATIR"/>
<dbReference type="Proteomes" id="UP000030762">
    <property type="component" value="Unassembled WGS sequence"/>
</dbReference>
<dbReference type="GO" id="GO:0098855">
    <property type="term" value="C:HCN channel complex"/>
    <property type="evidence" value="ECO:0007669"/>
    <property type="project" value="TreeGrafter"/>
</dbReference>
<feature type="transmembrane region" description="Helical" evidence="8">
    <location>
        <begin position="124"/>
        <end position="145"/>
    </location>
</feature>
<dbReference type="PANTHER" id="PTHR45689">
    <property type="entry name" value="I[[H]] CHANNEL, ISOFORM E"/>
    <property type="match status" value="1"/>
</dbReference>
<evidence type="ECO:0000259" key="9">
    <source>
        <dbReference type="PROSITE" id="PS50042"/>
    </source>
</evidence>
<dbReference type="InterPro" id="IPR014710">
    <property type="entry name" value="RmlC-like_jellyroll"/>
</dbReference>
<dbReference type="OrthoDB" id="426293at2759"/>
<comment type="subcellular location">
    <subcellularLocation>
        <location evidence="1">Membrane</location>
        <topology evidence="1">Multi-pass membrane protein</topology>
    </subcellularLocation>
</comment>
<dbReference type="Gene3D" id="2.60.120.10">
    <property type="entry name" value="Jelly Rolls"/>
    <property type="match status" value="1"/>
</dbReference>
<dbReference type="GO" id="GO:0035725">
    <property type="term" value="P:sodium ion transmembrane transport"/>
    <property type="evidence" value="ECO:0007669"/>
    <property type="project" value="TreeGrafter"/>
</dbReference>
<dbReference type="eggNOG" id="KOG0498">
    <property type="taxonomic scope" value="Eukaryota"/>
</dbReference>
<dbReference type="PROSITE" id="PS50042">
    <property type="entry name" value="CNMP_BINDING_3"/>
    <property type="match status" value="1"/>
</dbReference>
<dbReference type="GO" id="GO:0005249">
    <property type="term" value="F:voltage-gated potassium channel activity"/>
    <property type="evidence" value="ECO:0007669"/>
    <property type="project" value="InterPro"/>
</dbReference>
<proteinExistence type="predicted"/>
<evidence type="ECO:0000256" key="3">
    <source>
        <dbReference type="ARBA" id="ARBA00022692"/>
    </source>
</evidence>
<evidence type="ECO:0000256" key="6">
    <source>
        <dbReference type="ARBA" id="ARBA00023136"/>
    </source>
</evidence>
<dbReference type="GeneID" id="19951452"/>
<sequence length="664" mass="75429">MRAFVKAVQIARFIPVVEEDRRQSLYIDVISEARRSSLRRISATVLAKARELTAGVPSSMHAIVHERKRYSLYELRENNMLVNRGLVRHRVTKEIPAPPPVTTSRHPRSSVLDPSSSFRAGWDLVLIGLVLYTAIAVPVEIAFATTDVVDVLFVLNRVIDTFFFLDCCVNFMTPYMDIASNQLVDDPRSIVLHYVQGWFALDIVSIVPYDLISWAMTTSSAFTLNQTQNVKALQIMRLLRILKLARVFRASRILQRWKAVLGFPVAMTQLGKYAFVMIILAHWMACLWGYVPQYQDDVRNWEVVYQVNGSSPSTLYIASLYWSVMTIGTIGYGDVPMVTNLEKLVAILCITTGCATYSFIVGSVCGLVSSLDESSNEFNQQMDHLNTYMEREDIPPEMVFRLREYFLHRRDLMLHRHFSRVINTLSPGLQGELCVFTAGEWVEKIPFFMGGPPGEHVRFVTAISRRIEAELYPPQELIVRAGEISGKMFIISKGLVAQRGRILHQGQIFGQHMLLDKIDSLTIYDARTLTYVDAYSFSRCDLDEILRSHHYPNKCKTIRKATVLLALNRRLRSVYVELLAIRAFQKLTPVEETAWLRHQLLGHRNESRAIHSLRASIELMTTATTVMEAMLKLDASMAKVEEVSVALRLLSTAKALATDALKQS</sequence>
<evidence type="ECO:0000256" key="8">
    <source>
        <dbReference type="SAM" id="Phobius"/>
    </source>
</evidence>
<dbReference type="EMBL" id="JH767168">
    <property type="protein sequence ID" value="EQC31553.1"/>
    <property type="molecule type" value="Genomic_DNA"/>
</dbReference>
<dbReference type="FunFam" id="1.10.287.70:FF:000123">
    <property type="entry name" value="Potassium channel KAT3"/>
    <property type="match status" value="1"/>
</dbReference>
<dbReference type="InterPro" id="IPR005821">
    <property type="entry name" value="Ion_trans_dom"/>
</dbReference>
<dbReference type="InParanoid" id="T0RGX6"/>
<dbReference type="InterPro" id="IPR018490">
    <property type="entry name" value="cNMP-bd_dom_sf"/>
</dbReference>
<dbReference type="SUPFAM" id="SSF81324">
    <property type="entry name" value="Voltage-gated potassium channels"/>
    <property type="match status" value="1"/>
</dbReference>
<dbReference type="SUPFAM" id="SSF51206">
    <property type="entry name" value="cAMP-binding domain-like"/>
    <property type="match status" value="1"/>
</dbReference>
<gene>
    <name evidence="10" type="ORF">SDRG_10725</name>
</gene>
<dbReference type="VEuPathDB" id="FungiDB:SDRG_10725"/>
<dbReference type="Pfam" id="PF00520">
    <property type="entry name" value="Ion_trans"/>
    <property type="match status" value="1"/>
</dbReference>
<keyword evidence="6 8" id="KW-0472">Membrane</keyword>
<organism evidence="10 11">
    <name type="scientific">Saprolegnia diclina (strain VS20)</name>
    <dbReference type="NCBI Taxonomy" id="1156394"/>
    <lineage>
        <taxon>Eukaryota</taxon>
        <taxon>Sar</taxon>
        <taxon>Stramenopiles</taxon>
        <taxon>Oomycota</taxon>
        <taxon>Saprolegniomycetes</taxon>
        <taxon>Saprolegniales</taxon>
        <taxon>Saprolegniaceae</taxon>
        <taxon>Saprolegnia</taxon>
    </lineage>
</organism>
<name>T0RGX6_SAPDV</name>
<evidence type="ECO:0000256" key="5">
    <source>
        <dbReference type="ARBA" id="ARBA00023065"/>
    </source>
</evidence>
<accession>T0RGX6</accession>
<dbReference type="PANTHER" id="PTHR45689:SF5">
    <property type="entry name" value="I[[H]] CHANNEL, ISOFORM E"/>
    <property type="match status" value="1"/>
</dbReference>
<evidence type="ECO:0000313" key="11">
    <source>
        <dbReference type="Proteomes" id="UP000030762"/>
    </source>
</evidence>
<dbReference type="Pfam" id="PF00027">
    <property type="entry name" value="cNMP_binding"/>
    <property type="match status" value="1"/>
</dbReference>
<evidence type="ECO:0000313" key="10">
    <source>
        <dbReference type="EMBL" id="EQC31553.1"/>
    </source>
</evidence>
<keyword evidence="5" id="KW-0406">Ion transport</keyword>
<dbReference type="CDD" id="cd00038">
    <property type="entry name" value="CAP_ED"/>
    <property type="match status" value="1"/>
</dbReference>
<dbReference type="RefSeq" id="XP_008614952.1">
    <property type="nucleotide sequence ID" value="XM_008616730.1"/>
</dbReference>